<feature type="domain" description="4'-phosphopantetheinyl transferase N-terminal" evidence="3">
    <location>
        <begin position="36"/>
        <end position="101"/>
    </location>
</feature>
<keyword evidence="2" id="KW-0479">Metal-binding</keyword>
<feature type="binding site" evidence="1">
    <location>
        <position position="113"/>
    </location>
    <ligand>
        <name>CoA</name>
        <dbReference type="ChEBI" id="CHEBI:57287"/>
    </ligand>
</feature>
<evidence type="ECO:0000256" key="1">
    <source>
        <dbReference type="PIRSR" id="PIRSR603542-1"/>
    </source>
</evidence>
<dbReference type="InterPro" id="IPR037143">
    <property type="entry name" value="4-PPantetheinyl_Trfase_dom_sf"/>
</dbReference>
<feature type="binding site" evidence="1">
    <location>
        <position position="160"/>
    </location>
    <ligand>
        <name>CoA</name>
        <dbReference type="ChEBI" id="CHEBI:57287"/>
    </ligand>
</feature>
<keyword evidence="5" id="KW-1185">Reference proteome</keyword>
<dbReference type="Proteomes" id="UP000516660">
    <property type="component" value="Chromosome"/>
</dbReference>
<dbReference type="AlphaFoldDB" id="A0A7L7Z2C9"/>
<dbReference type="Gene3D" id="3.90.470.20">
    <property type="entry name" value="4'-phosphopantetheinyl transferase domain"/>
    <property type="match status" value="1"/>
</dbReference>
<reference evidence="4 5" key="1">
    <citation type="submission" date="2020-08" db="EMBL/GenBank/DDBJ databases">
        <title>Description of Clavibacter zhangzhiyonge sp. nov., a phytopathogenic actinobacterium isolated from barley seeds, causing leaf brown spot and decline.</title>
        <authorList>
            <person name="Tian Q."/>
            <person name="Chuan J."/>
            <person name="Zhao W."/>
            <person name="Li X."/>
        </authorList>
    </citation>
    <scope>NUCLEOTIDE SEQUENCE [LARGE SCALE GENOMIC DNA]</scope>
    <source>
        <strain evidence="4 5">DM1</strain>
    </source>
</reference>
<feature type="binding site" evidence="2">
    <location>
        <position position="113"/>
    </location>
    <ligand>
        <name>Mg(2+)</name>
        <dbReference type="ChEBI" id="CHEBI:18420"/>
    </ligand>
</feature>
<evidence type="ECO:0000313" key="4">
    <source>
        <dbReference type="EMBL" id="QOD43852.1"/>
    </source>
</evidence>
<sequence>MSMQLMTLVPWEALLPGSVVVATADDDVDGTLVEDERDAVMTALPARRAEFTTGRVLARRALHALGIRPASIPAARSGAPVWPPGVVGSLTHCVGLRACAVGRRDEHAGIGIDATPARTLPGGVLARVADLGSAPVAAGLDALRAAGVGSPDSVLLAAAEAVAKARTSAHGGWHGIDGAHVALRPDGSFAVRARRGPSFAATGRWAVAGGMALAGIALDAHGSRSAGARRDG</sequence>
<dbReference type="KEGG" id="czh:H9X71_00270"/>
<name>A0A7L7Z2C9_9MICO</name>
<dbReference type="GO" id="GO:0005886">
    <property type="term" value="C:plasma membrane"/>
    <property type="evidence" value="ECO:0007669"/>
    <property type="project" value="TreeGrafter"/>
</dbReference>
<feature type="binding site" evidence="2">
    <location>
        <position position="114"/>
    </location>
    <ligand>
        <name>Mg(2+)</name>
        <dbReference type="ChEBI" id="CHEBI:18420"/>
    </ligand>
</feature>
<dbReference type="GO" id="GO:0009239">
    <property type="term" value="P:enterobactin biosynthetic process"/>
    <property type="evidence" value="ECO:0007669"/>
    <property type="project" value="InterPro"/>
</dbReference>
<feature type="binding site" evidence="1">
    <location>
        <position position="164"/>
    </location>
    <ligand>
        <name>CoA</name>
        <dbReference type="ChEBI" id="CHEBI:57287"/>
    </ligand>
</feature>
<dbReference type="InterPro" id="IPR041354">
    <property type="entry name" value="4PPT_N"/>
</dbReference>
<feature type="binding site" evidence="1">
    <location>
        <position position="55"/>
    </location>
    <ligand>
        <name>CoA</name>
        <dbReference type="ChEBI" id="CHEBI:57287"/>
    </ligand>
</feature>
<evidence type="ECO:0000313" key="5">
    <source>
        <dbReference type="Proteomes" id="UP000516660"/>
    </source>
</evidence>
<keyword evidence="4" id="KW-0808">Transferase</keyword>
<comment type="cofactor">
    <cofactor evidence="2">
        <name>Mg(2+)</name>
        <dbReference type="ChEBI" id="CHEBI:18420"/>
    </cofactor>
</comment>
<dbReference type="GO" id="GO:0009366">
    <property type="term" value="C:enterobactin synthetase complex"/>
    <property type="evidence" value="ECO:0007669"/>
    <property type="project" value="InterPro"/>
</dbReference>
<proteinExistence type="predicted"/>
<dbReference type="PRINTS" id="PR01399">
    <property type="entry name" value="ENTSNTHTASED"/>
</dbReference>
<dbReference type="Pfam" id="PF17837">
    <property type="entry name" value="4PPT_N"/>
    <property type="match status" value="1"/>
</dbReference>
<dbReference type="InterPro" id="IPR003542">
    <property type="entry name" value="Enbac_synth_compD-like"/>
</dbReference>
<evidence type="ECO:0000259" key="3">
    <source>
        <dbReference type="Pfam" id="PF17837"/>
    </source>
</evidence>
<dbReference type="EMBL" id="CP061274">
    <property type="protein sequence ID" value="QOD43852.1"/>
    <property type="molecule type" value="Genomic_DNA"/>
</dbReference>
<protein>
    <submittedName>
        <fullName evidence="4">4-phosphopantetheinyl transferase</fullName>
    </submittedName>
</protein>
<gene>
    <name evidence="4" type="ORF">H9X71_00270</name>
</gene>
<feature type="binding site" evidence="1">
    <location>
        <begin position="91"/>
        <end position="92"/>
    </location>
    <ligand>
        <name>CoA</name>
        <dbReference type="ChEBI" id="CHEBI:57287"/>
    </ligand>
</feature>
<organism evidence="4 5">
    <name type="scientific">Clavibacter zhangzhiyongii</name>
    <dbReference type="NCBI Taxonomy" id="2768071"/>
    <lineage>
        <taxon>Bacteria</taxon>
        <taxon>Bacillati</taxon>
        <taxon>Actinomycetota</taxon>
        <taxon>Actinomycetes</taxon>
        <taxon>Micrococcales</taxon>
        <taxon>Microbacteriaceae</taxon>
        <taxon>Clavibacter</taxon>
    </lineage>
</organism>
<evidence type="ECO:0000256" key="2">
    <source>
        <dbReference type="PIRSR" id="PIRSR603542-2"/>
    </source>
</evidence>
<dbReference type="PANTHER" id="PTHR38096:SF1">
    <property type="entry name" value="ENTEROBACTIN SYNTHASE COMPONENT D"/>
    <property type="match status" value="1"/>
</dbReference>
<accession>A0A7L7Z2C9</accession>
<dbReference type="GO" id="GO:0008897">
    <property type="term" value="F:holo-[acyl-carrier-protein] synthase activity"/>
    <property type="evidence" value="ECO:0007669"/>
    <property type="project" value="InterPro"/>
</dbReference>
<dbReference type="PANTHER" id="PTHR38096">
    <property type="entry name" value="ENTEROBACTIN SYNTHASE COMPONENT D"/>
    <property type="match status" value="1"/>
</dbReference>
<keyword evidence="2" id="KW-0460">Magnesium</keyword>
<dbReference type="GO" id="GO:0000287">
    <property type="term" value="F:magnesium ion binding"/>
    <property type="evidence" value="ECO:0007669"/>
    <property type="project" value="InterPro"/>
</dbReference>
<feature type="binding site" evidence="1">
    <location>
        <position position="47"/>
    </location>
    <ligand>
        <name>CoA</name>
        <dbReference type="ChEBI" id="CHEBI:57287"/>
    </ligand>
</feature>